<protein>
    <submittedName>
        <fullName evidence="1">Uncharacterized protein</fullName>
    </submittedName>
</protein>
<keyword evidence="2" id="KW-1185">Reference proteome</keyword>
<feature type="non-terminal residue" evidence="1">
    <location>
        <position position="1"/>
    </location>
</feature>
<name>A0A8X6L6M2_TRICU</name>
<dbReference type="Proteomes" id="UP000887116">
    <property type="component" value="Unassembled WGS sequence"/>
</dbReference>
<accession>A0A8X6L6M2</accession>
<evidence type="ECO:0000313" key="1">
    <source>
        <dbReference type="EMBL" id="GFQ99665.1"/>
    </source>
</evidence>
<proteinExistence type="predicted"/>
<reference evidence="1" key="1">
    <citation type="submission" date="2020-07" db="EMBL/GenBank/DDBJ databases">
        <title>Multicomponent nature underlies the extraordinary mechanical properties of spider dragline silk.</title>
        <authorList>
            <person name="Kono N."/>
            <person name="Nakamura H."/>
            <person name="Mori M."/>
            <person name="Yoshida Y."/>
            <person name="Ohtoshi R."/>
            <person name="Malay A.D."/>
            <person name="Moran D.A.P."/>
            <person name="Tomita M."/>
            <person name="Numata K."/>
            <person name="Arakawa K."/>
        </authorList>
    </citation>
    <scope>NUCLEOTIDE SEQUENCE</scope>
</reference>
<dbReference type="EMBL" id="BMAO01005166">
    <property type="protein sequence ID" value="GFQ99665.1"/>
    <property type="molecule type" value="Genomic_DNA"/>
</dbReference>
<organism evidence="1 2">
    <name type="scientific">Trichonephila clavata</name>
    <name type="common">Joro spider</name>
    <name type="synonym">Nephila clavata</name>
    <dbReference type="NCBI Taxonomy" id="2740835"/>
    <lineage>
        <taxon>Eukaryota</taxon>
        <taxon>Metazoa</taxon>
        <taxon>Ecdysozoa</taxon>
        <taxon>Arthropoda</taxon>
        <taxon>Chelicerata</taxon>
        <taxon>Arachnida</taxon>
        <taxon>Araneae</taxon>
        <taxon>Araneomorphae</taxon>
        <taxon>Entelegynae</taxon>
        <taxon>Araneoidea</taxon>
        <taxon>Nephilidae</taxon>
        <taxon>Trichonephila</taxon>
    </lineage>
</organism>
<sequence>KCEETCKESEALDLRRPAM</sequence>
<gene>
    <name evidence="1" type="ORF">TNCT_129031</name>
</gene>
<dbReference type="AlphaFoldDB" id="A0A8X6L6M2"/>
<evidence type="ECO:0000313" key="2">
    <source>
        <dbReference type="Proteomes" id="UP000887116"/>
    </source>
</evidence>
<comment type="caution">
    <text evidence="1">The sequence shown here is derived from an EMBL/GenBank/DDBJ whole genome shotgun (WGS) entry which is preliminary data.</text>
</comment>